<accession>A0A5S9XEE9</accession>
<protein>
    <submittedName>
        <fullName evidence="1">Uncharacterized protein</fullName>
    </submittedName>
</protein>
<dbReference type="OrthoDB" id="1502412at2759"/>
<reference evidence="1 2" key="1">
    <citation type="submission" date="2019-12" db="EMBL/GenBank/DDBJ databases">
        <authorList>
            <person name="Jiao W.-B."/>
            <person name="Schneeberger K."/>
        </authorList>
    </citation>
    <scope>NUCLEOTIDE SEQUENCE [LARGE SCALE GENOMIC DNA]</scope>
    <source>
        <strain evidence="2">cv. C24</strain>
    </source>
</reference>
<dbReference type="AlphaFoldDB" id="A0A5S9XEE9"/>
<gene>
    <name evidence="1" type="ORF">C24_LOCUS13268</name>
</gene>
<dbReference type="EMBL" id="CACSHJ010000089">
    <property type="protein sequence ID" value="CAA0383051.1"/>
    <property type="molecule type" value="Genomic_DNA"/>
</dbReference>
<evidence type="ECO:0000313" key="2">
    <source>
        <dbReference type="Proteomes" id="UP000434276"/>
    </source>
</evidence>
<sequence length="144" mass="16422">MGRSFSEESGEAERLRGLVTDLDGLTKNFLLANIFRWPLEKLGISLFKKEIVCVSNIFDKLLEKILVEHEEHRGIHLTMAHPLKCTPVARSLNPLISYLELSVILGENGVNYPCKKSPSVFKEEKEEGYEEHYLYCESILNPSV</sequence>
<evidence type="ECO:0000313" key="1">
    <source>
        <dbReference type="EMBL" id="CAA0383051.1"/>
    </source>
</evidence>
<proteinExistence type="predicted"/>
<organism evidence="1 2">
    <name type="scientific">Arabidopsis thaliana</name>
    <name type="common">Mouse-ear cress</name>
    <dbReference type="NCBI Taxonomy" id="3702"/>
    <lineage>
        <taxon>Eukaryota</taxon>
        <taxon>Viridiplantae</taxon>
        <taxon>Streptophyta</taxon>
        <taxon>Embryophyta</taxon>
        <taxon>Tracheophyta</taxon>
        <taxon>Spermatophyta</taxon>
        <taxon>Magnoliopsida</taxon>
        <taxon>eudicotyledons</taxon>
        <taxon>Gunneridae</taxon>
        <taxon>Pentapetalae</taxon>
        <taxon>rosids</taxon>
        <taxon>malvids</taxon>
        <taxon>Brassicales</taxon>
        <taxon>Brassicaceae</taxon>
        <taxon>Camelineae</taxon>
        <taxon>Arabidopsis</taxon>
    </lineage>
</organism>
<dbReference type="Proteomes" id="UP000434276">
    <property type="component" value="Unassembled WGS sequence"/>
</dbReference>
<name>A0A5S9XEE9_ARATH</name>